<dbReference type="InterPro" id="IPR016866">
    <property type="entry name" value="UCP028069"/>
</dbReference>
<gene>
    <name evidence="3" type="ORF">ACFP85_11445</name>
</gene>
<dbReference type="RefSeq" id="WP_131259861.1">
    <property type="nucleotide sequence ID" value="NZ_JBHSUS010000001.1"/>
</dbReference>
<feature type="chain" id="PRO_5046086125" evidence="2">
    <location>
        <begin position="25"/>
        <end position="256"/>
    </location>
</feature>
<comment type="caution">
    <text evidence="3">The sequence shown here is derived from an EMBL/GenBank/DDBJ whole genome shotgun (WGS) entry which is preliminary data.</text>
</comment>
<feature type="coiled-coil region" evidence="1">
    <location>
        <begin position="37"/>
        <end position="71"/>
    </location>
</feature>
<keyword evidence="2" id="KW-0732">Signal</keyword>
<keyword evidence="1" id="KW-0175">Coiled coil</keyword>
<keyword evidence="4" id="KW-1185">Reference proteome</keyword>
<dbReference type="Proteomes" id="UP001596364">
    <property type="component" value="Unassembled WGS sequence"/>
</dbReference>
<evidence type="ECO:0000313" key="4">
    <source>
        <dbReference type="Proteomes" id="UP001596364"/>
    </source>
</evidence>
<organism evidence="3 4">
    <name type="scientific">Pseudobowmanella zhangzhouensis</name>
    <dbReference type="NCBI Taxonomy" id="1537679"/>
    <lineage>
        <taxon>Bacteria</taxon>
        <taxon>Pseudomonadati</taxon>
        <taxon>Pseudomonadota</taxon>
        <taxon>Gammaproteobacteria</taxon>
        <taxon>Alteromonadales</taxon>
        <taxon>Alteromonadaceae</taxon>
    </lineage>
</organism>
<evidence type="ECO:0000313" key="3">
    <source>
        <dbReference type="EMBL" id="MFC6440757.1"/>
    </source>
</evidence>
<reference evidence="4" key="1">
    <citation type="journal article" date="2019" name="Int. J. Syst. Evol. Microbiol.">
        <title>The Global Catalogue of Microorganisms (GCM) 10K type strain sequencing project: providing services to taxonomists for standard genome sequencing and annotation.</title>
        <authorList>
            <consortium name="The Broad Institute Genomics Platform"/>
            <consortium name="The Broad Institute Genome Sequencing Center for Infectious Disease"/>
            <person name="Wu L."/>
            <person name="Ma J."/>
        </authorList>
    </citation>
    <scope>NUCLEOTIDE SEQUENCE [LARGE SCALE GENOMIC DNA]</scope>
    <source>
        <strain evidence="4">CGMCC 1.16031</strain>
    </source>
</reference>
<proteinExistence type="predicted"/>
<name>A0ABW1XMZ2_9ALTE</name>
<evidence type="ECO:0000256" key="1">
    <source>
        <dbReference type="SAM" id="Coils"/>
    </source>
</evidence>
<feature type="signal peptide" evidence="2">
    <location>
        <begin position="1"/>
        <end position="24"/>
    </location>
</feature>
<accession>A0ABW1XMZ2</accession>
<sequence>MTFSKKFPLSLLASSLLLTTAVGAQQESELKPAMQQAQAINDSAAKTQEKIDKITDQMDSKLQQFKALNKQIADLEVYNLQMRKLIAGQEQQMTDLNEAMDKVSVIERQITPLMLRMIDGLEQFIALDIPFLPEERANRVKGLREMMDRADVAPSEKFRRVMEAYQIEMDFSRSMEAYTAVHQINGKDQNVEFLRVGRTALVYQTRDGQHQGIWNQNEGKWVELDDSYRSEINKGLRMAKKQIAPDLLTLPVAVTK</sequence>
<evidence type="ECO:0000256" key="2">
    <source>
        <dbReference type="SAM" id="SignalP"/>
    </source>
</evidence>
<dbReference type="EMBL" id="JBHSUS010000001">
    <property type="protein sequence ID" value="MFC6440757.1"/>
    <property type="molecule type" value="Genomic_DNA"/>
</dbReference>
<dbReference type="Pfam" id="PF11932">
    <property type="entry name" value="DUF3450"/>
    <property type="match status" value="1"/>
</dbReference>
<dbReference type="PIRSF" id="PIRSF028069">
    <property type="entry name" value="UCP028069"/>
    <property type="match status" value="1"/>
</dbReference>
<protein>
    <submittedName>
        <fullName evidence="3">DUF3450 domain-containing protein</fullName>
    </submittedName>
</protein>